<feature type="region of interest" description="Disordered" evidence="1">
    <location>
        <begin position="140"/>
        <end position="289"/>
    </location>
</feature>
<dbReference type="AlphaFoldDB" id="S8BVE1"/>
<feature type="compositionally biased region" description="Basic and acidic residues" evidence="1">
    <location>
        <begin position="162"/>
        <end position="188"/>
    </location>
</feature>
<organism evidence="3 4">
    <name type="scientific">Dactylellina haptotyla (strain CBS 200.50)</name>
    <name type="common">Nematode-trapping fungus</name>
    <name type="synonym">Monacrosporium haptotylum</name>
    <dbReference type="NCBI Taxonomy" id="1284197"/>
    <lineage>
        <taxon>Eukaryota</taxon>
        <taxon>Fungi</taxon>
        <taxon>Dikarya</taxon>
        <taxon>Ascomycota</taxon>
        <taxon>Pezizomycotina</taxon>
        <taxon>Orbiliomycetes</taxon>
        <taxon>Orbiliales</taxon>
        <taxon>Orbiliaceae</taxon>
        <taxon>Dactylellina</taxon>
    </lineage>
</organism>
<feature type="domain" description="DUF6697" evidence="2">
    <location>
        <begin position="383"/>
        <end position="573"/>
    </location>
</feature>
<dbReference type="EMBL" id="AQGS01000079">
    <property type="protein sequence ID" value="EPS43408.1"/>
    <property type="molecule type" value="Genomic_DNA"/>
</dbReference>
<dbReference type="OMA" id="WEYCGQY"/>
<accession>S8BVE1</accession>
<name>S8BVE1_DACHA</name>
<sequence length="591" mass="66220">MATRHNSSMPRTRLSRDHRAKILTEPLTPQEWMDFSVGIHKEPEPEHLRFQGSWNFSLMQQAAHSLWKRNGQEGEIVPPGLINTTEDATTDNKINVEFDQAVLPSSPGSEILTEGRGRKRKMIDYSYSVFALGLDAEDYEAEEEKRGRRGLTLGFPSDPLDEGERVFTPKARKQEKQQPLLNEKESVQKRPYSGKRRGRPPKRPQSDGLHSDDVAKGTPLTSNLPVSSPAASQQLKRRRVFMNPEKQVQAIDLSERVSSAESEPPLGAPSHSPVTGPQDIIHGGMDEPAGVPLDLSSIFRTFQTTPSRALISPDRSHTEVLSSMGPPPSPRVTDPASPGDSSSGWATVYSDDEDTTPNPAGFLQLTDLHYGIKATIPPVPEYFSRRDHISRLIGGNTRSLWCPIGKPKPNAPIQTKGYVAIQPTWNPRAPKRAGENGSIMQLGDSGLDNITPLLPEFPVFVARGRNQWEYCGQYTMNKDSHSNTEFTDREREAYLPKRLVDYWGKQIIDKKFEWAKEVFMERGKVAERDWEEALQTQNAELATRMIEDGTIPMFWIHLQCVGFHRGLYDALVGEKVKGASVFIYIPPAEEP</sequence>
<dbReference type="STRING" id="1284197.S8BVE1"/>
<feature type="compositionally biased region" description="Polar residues" evidence="1">
    <location>
        <begin position="219"/>
        <end position="234"/>
    </location>
</feature>
<keyword evidence="4" id="KW-1185">Reference proteome</keyword>
<feature type="compositionally biased region" description="Basic residues" evidence="1">
    <location>
        <begin position="192"/>
        <end position="202"/>
    </location>
</feature>
<reference evidence="3 4" key="1">
    <citation type="journal article" date="2013" name="PLoS Genet.">
        <title>Genomic mechanisms accounting for the adaptation to parasitism in nematode-trapping fungi.</title>
        <authorList>
            <person name="Meerupati T."/>
            <person name="Andersson K.M."/>
            <person name="Friman E."/>
            <person name="Kumar D."/>
            <person name="Tunlid A."/>
            <person name="Ahren D."/>
        </authorList>
    </citation>
    <scope>NUCLEOTIDE SEQUENCE [LARGE SCALE GENOMIC DNA]</scope>
    <source>
        <strain evidence="3 4">CBS 200.50</strain>
    </source>
</reference>
<protein>
    <recommendedName>
        <fullName evidence="2">DUF6697 domain-containing protein</fullName>
    </recommendedName>
</protein>
<evidence type="ECO:0000256" key="1">
    <source>
        <dbReference type="SAM" id="MobiDB-lite"/>
    </source>
</evidence>
<comment type="caution">
    <text evidence="3">The sequence shown here is derived from an EMBL/GenBank/DDBJ whole genome shotgun (WGS) entry which is preliminary data.</text>
</comment>
<dbReference type="Pfam" id="PF20411">
    <property type="entry name" value="DUF6697"/>
    <property type="match status" value="1"/>
</dbReference>
<feature type="region of interest" description="Disordered" evidence="1">
    <location>
        <begin position="306"/>
        <end position="356"/>
    </location>
</feature>
<dbReference type="Proteomes" id="UP000015100">
    <property type="component" value="Unassembled WGS sequence"/>
</dbReference>
<reference evidence="4" key="2">
    <citation type="submission" date="2013-04" db="EMBL/GenBank/DDBJ databases">
        <title>Genomic mechanisms accounting for the adaptation to parasitism in nematode-trapping fungi.</title>
        <authorList>
            <person name="Ahren D.G."/>
        </authorList>
    </citation>
    <scope>NUCLEOTIDE SEQUENCE [LARGE SCALE GENOMIC DNA]</scope>
    <source>
        <strain evidence="4">CBS 200.50</strain>
    </source>
</reference>
<evidence type="ECO:0000259" key="2">
    <source>
        <dbReference type="Pfam" id="PF20411"/>
    </source>
</evidence>
<proteinExistence type="predicted"/>
<gene>
    <name evidence="3" type="ORF">H072_2652</name>
</gene>
<dbReference type="InterPro" id="IPR046520">
    <property type="entry name" value="DUF6697"/>
</dbReference>
<evidence type="ECO:0000313" key="4">
    <source>
        <dbReference type="Proteomes" id="UP000015100"/>
    </source>
</evidence>
<dbReference type="OrthoDB" id="2757553at2759"/>
<dbReference type="HOGENOM" id="CLU_512902_0_0_1"/>
<evidence type="ECO:0000313" key="3">
    <source>
        <dbReference type="EMBL" id="EPS43408.1"/>
    </source>
</evidence>